<reference evidence="1 2" key="1">
    <citation type="journal article" date="2009" name="Stand. Genomic Sci.">
        <title>Complete genome sequence of Sanguibacter keddieii type strain (ST-74).</title>
        <authorList>
            <person name="Ivanova N."/>
            <person name="Sikorski J."/>
            <person name="Sims D."/>
            <person name="Brettin T."/>
            <person name="Detter J.C."/>
            <person name="Han C."/>
            <person name="Lapidus A."/>
            <person name="Copeland A."/>
            <person name="Glavina Del Rio T."/>
            <person name="Nolan M."/>
            <person name="Chen F."/>
            <person name="Lucas S."/>
            <person name="Tice H."/>
            <person name="Cheng J.F."/>
            <person name="Bruce D."/>
            <person name="Goodwin L."/>
            <person name="Pitluck S."/>
            <person name="Pati A."/>
            <person name="Mavromatis K."/>
            <person name="Chen A."/>
            <person name="Palaniappan K."/>
            <person name="D'haeseleer P."/>
            <person name="Chain P."/>
            <person name="Bristow J."/>
            <person name="Eisen J.A."/>
            <person name="Markowitz V."/>
            <person name="Hugenholtz P."/>
            <person name="Goker M."/>
            <person name="Pukall R."/>
            <person name="Klenk H.P."/>
            <person name="Kyrpides N.C."/>
        </authorList>
    </citation>
    <scope>NUCLEOTIDE SEQUENCE [LARGE SCALE GENOMIC DNA]</scope>
    <source>
        <strain evidence="2">ATCC 51767 / DSM 10542 / NCFB 3025 / ST-74</strain>
    </source>
</reference>
<evidence type="ECO:0000313" key="2">
    <source>
        <dbReference type="Proteomes" id="UP000000322"/>
    </source>
</evidence>
<evidence type="ECO:0000313" key="1">
    <source>
        <dbReference type="EMBL" id="ACZ22116.1"/>
    </source>
</evidence>
<dbReference type="STRING" id="446469.Sked_21970"/>
<name>D1BID9_SANKS</name>
<dbReference type="KEGG" id="ske:Sked_21970"/>
<dbReference type="EMBL" id="CP001819">
    <property type="protein sequence ID" value="ACZ22116.1"/>
    <property type="molecule type" value="Genomic_DNA"/>
</dbReference>
<organism evidence="1 2">
    <name type="scientific">Sanguibacter keddieii (strain ATCC 51767 / DSM 10542 / NCFB 3025 / ST-74)</name>
    <dbReference type="NCBI Taxonomy" id="446469"/>
    <lineage>
        <taxon>Bacteria</taxon>
        <taxon>Bacillati</taxon>
        <taxon>Actinomycetota</taxon>
        <taxon>Actinomycetes</taxon>
        <taxon>Micrococcales</taxon>
        <taxon>Sanguibacteraceae</taxon>
        <taxon>Sanguibacter</taxon>
    </lineage>
</organism>
<sequence length="56" mass="5762">MLVGDLVGAGATGLRLVSVAVLTACQAPCDGVESDVEEGAEQWRVSSRTLDNILMG</sequence>
<proteinExistence type="predicted"/>
<dbReference type="HOGENOM" id="CLU_3011741_0_0_11"/>
<gene>
    <name evidence="1" type="ordered locus">Sked_21970</name>
</gene>
<dbReference type="AlphaFoldDB" id="D1BID9"/>
<keyword evidence="2" id="KW-1185">Reference proteome</keyword>
<accession>D1BID9</accession>
<dbReference type="Proteomes" id="UP000000322">
    <property type="component" value="Chromosome"/>
</dbReference>
<protein>
    <submittedName>
        <fullName evidence="1">Uncharacterized protein</fullName>
    </submittedName>
</protein>